<dbReference type="Pfam" id="PF00535">
    <property type="entry name" value="Glycos_transf_2"/>
    <property type="match status" value="1"/>
</dbReference>
<dbReference type="InterPro" id="IPR029044">
    <property type="entry name" value="Nucleotide-diphossugar_trans"/>
</dbReference>
<reference evidence="4" key="2">
    <citation type="journal article" date="2021" name="Sci. Rep.">
        <title>The distribution of antibiotic resistance genes in chicken gut microbiota commensals.</title>
        <authorList>
            <person name="Juricova H."/>
            <person name="Matiasovicova J."/>
            <person name="Kubasova T."/>
            <person name="Cejkova D."/>
            <person name="Rychlik I."/>
        </authorList>
    </citation>
    <scope>NUCLEOTIDE SEQUENCE</scope>
    <source>
        <strain evidence="4">An420c</strain>
    </source>
</reference>
<dbReference type="PANTHER" id="PTHR22916">
    <property type="entry name" value="GLYCOSYLTRANSFERASE"/>
    <property type="match status" value="1"/>
</dbReference>
<dbReference type="CDD" id="cd00761">
    <property type="entry name" value="Glyco_tranf_GTA_type"/>
    <property type="match status" value="1"/>
</dbReference>
<evidence type="ECO:0000256" key="1">
    <source>
        <dbReference type="ARBA" id="ARBA00022676"/>
    </source>
</evidence>
<comment type="caution">
    <text evidence="4">The sequence shown here is derived from an EMBL/GenBank/DDBJ whole genome shotgun (WGS) entry which is preliminary data.</text>
</comment>
<dbReference type="RefSeq" id="WP_204909953.1">
    <property type="nucleotide sequence ID" value="NZ_JACJLV010000115.1"/>
</dbReference>
<dbReference type="PANTHER" id="PTHR22916:SF51">
    <property type="entry name" value="GLYCOSYLTRANSFERASE EPSH-RELATED"/>
    <property type="match status" value="1"/>
</dbReference>
<accession>A0A938X3Z5</accession>
<feature type="domain" description="Glycosyltransferase 2-like" evidence="3">
    <location>
        <begin position="18"/>
        <end position="181"/>
    </location>
</feature>
<dbReference type="GO" id="GO:0016757">
    <property type="term" value="F:glycosyltransferase activity"/>
    <property type="evidence" value="ECO:0007669"/>
    <property type="project" value="UniProtKB-KW"/>
</dbReference>
<organism evidence="4 5">
    <name type="scientific">Mordavella massiliensis</name>
    <dbReference type="NCBI Taxonomy" id="1871024"/>
    <lineage>
        <taxon>Bacteria</taxon>
        <taxon>Bacillati</taxon>
        <taxon>Bacillota</taxon>
        <taxon>Clostridia</taxon>
        <taxon>Eubacteriales</taxon>
        <taxon>Clostridiaceae</taxon>
        <taxon>Mordavella</taxon>
    </lineage>
</organism>
<dbReference type="Gene3D" id="3.90.550.10">
    <property type="entry name" value="Spore Coat Polysaccharide Biosynthesis Protein SpsA, Chain A"/>
    <property type="match status" value="1"/>
</dbReference>
<evidence type="ECO:0000259" key="3">
    <source>
        <dbReference type="Pfam" id="PF00535"/>
    </source>
</evidence>
<sequence length="233" mass="27056">MKKLLKNFWCDNDMKKISIIVPAYNAEKTIKRCLDSLIDQDYSNIEILVIDDGSSDNTYDIVEEYRKKNSNITLVHQNNQGVSVARNKGLEIATGDYVIFVDSDDSLNPGTCSLLMNVDIENIDLIIFGLNIYRSGKLLRTPHLDNNIVNLDESPENYWKLRRINLGPCNKLYKKHLIRKVFDLNLSLGEDTKFVLDYMSNVHKIRILENCLYNVFLDNENSLNRQYRENKLD</sequence>
<protein>
    <submittedName>
        <fullName evidence="4">Glycosyltransferase</fullName>
    </submittedName>
</protein>
<evidence type="ECO:0000313" key="4">
    <source>
        <dbReference type="EMBL" id="MBM6827992.1"/>
    </source>
</evidence>
<feature type="non-terminal residue" evidence="4">
    <location>
        <position position="233"/>
    </location>
</feature>
<dbReference type="Proteomes" id="UP000713880">
    <property type="component" value="Unassembled WGS sequence"/>
</dbReference>
<dbReference type="SUPFAM" id="SSF53448">
    <property type="entry name" value="Nucleotide-diphospho-sugar transferases"/>
    <property type="match status" value="1"/>
</dbReference>
<evidence type="ECO:0000313" key="5">
    <source>
        <dbReference type="Proteomes" id="UP000713880"/>
    </source>
</evidence>
<reference evidence="4" key="1">
    <citation type="submission" date="2020-08" db="EMBL/GenBank/DDBJ databases">
        <authorList>
            <person name="Cejkova D."/>
            <person name="Kubasova T."/>
            <person name="Jahodarova E."/>
            <person name="Rychlik I."/>
        </authorList>
    </citation>
    <scope>NUCLEOTIDE SEQUENCE</scope>
    <source>
        <strain evidence="4">An420c</strain>
    </source>
</reference>
<dbReference type="AlphaFoldDB" id="A0A938X3Z5"/>
<keyword evidence="1" id="KW-0328">Glycosyltransferase</keyword>
<keyword evidence="2" id="KW-0808">Transferase</keyword>
<gene>
    <name evidence="4" type="ORF">H6A13_13045</name>
</gene>
<dbReference type="InterPro" id="IPR001173">
    <property type="entry name" value="Glyco_trans_2-like"/>
</dbReference>
<dbReference type="EMBL" id="JACJLV010000115">
    <property type="protein sequence ID" value="MBM6827992.1"/>
    <property type="molecule type" value="Genomic_DNA"/>
</dbReference>
<keyword evidence="5" id="KW-1185">Reference proteome</keyword>
<evidence type="ECO:0000256" key="2">
    <source>
        <dbReference type="ARBA" id="ARBA00022679"/>
    </source>
</evidence>
<proteinExistence type="predicted"/>
<name>A0A938X3Z5_9CLOT</name>